<proteinExistence type="predicted"/>
<accession>A0ABZ0RUC7</accession>
<dbReference type="InterPro" id="IPR051465">
    <property type="entry name" value="Cell_Envelope_Struct_Comp"/>
</dbReference>
<dbReference type="RefSeq" id="WP_319836124.1">
    <property type="nucleotide sequence ID" value="NZ_CP137624.1"/>
</dbReference>
<sequence>MRNKLLMATLAIATPALIVPIQAHAFQDVPKTHAGYNEIMAMKKEGIINGYLDGTFKPEQGISRQHVAKLLAHVLPLEPIRPATTFTDVPTNHPYYNNIQRLYRAGIIDGFEGKFNPTGALTHAQIAKILCLAFQFELVQGEGTHWSKDYVATLYARGIMTGDWQRDATVTRAHYAIWLYRILNIEQEETPSLIPAPIEIDPPVYIQEASAPKIKLRFNNEEVLVKLEQNAATQDLIAALPLTLTFADYAGTEKISYLPKKLSTAATGAGIDPAIGDLAYYAPWGNLALFYQDFGYSSGLIKLGEVEAGLEKFAKMQGEFTVTIERVEEK</sequence>
<dbReference type="InterPro" id="IPR029000">
    <property type="entry name" value="Cyclophilin-like_dom_sf"/>
</dbReference>
<dbReference type="Proteomes" id="UP001322664">
    <property type="component" value="Chromosome"/>
</dbReference>
<evidence type="ECO:0000256" key="2">
    <source>
        <dbReference type="SAM" id="SignalP"/>
    </source>
</evidence>
<feature type="domain" description="SLH" evidence="3">
    <location>
        <begin position="86"/>
        <end position="144"/>
    </location>
</feature>
<dbReference type="Gene3D" id="2.40.100.20">
    <property type="match status" value="1"/>
</dbReference>
<name>A0ABZ0RUC7_9BACI</name>
<protein>
    <submittedName>
        <fullName evidence="4">Cyclophilin-like fold protein</fullName>
    </submittedName>
</protein>
<evidence type="ECO:0000256" key="1">
    <source>
        <dbReference type="ARBA" id="ARBA00022729"/>
    </source>
</evidence>
<keyword evidence="5" id="KW-1185">Reference proteome</keyword>
<evidence type="ECO:0000313" key="4">
    <source>
        <dbReference type="EMBL" id="WPK11024.1"/>
    </source>
</evidence>
<keyword evidence="1 2" id="KW-0732">Signal</keyword>
<dbReference type="EMBL" id="CP137624">
    <property type="protein sequence ID" value="WPK11024.1"/>
    <property type="molecule type" value="Genomic_DNA"/>
</dbReference>
<evidence type="ECO:0000259" key="3">
    <source>
        <dbReference type="PROSITE" id="PS51272"/>
    </source>
</evidence>
<dbReference type="Pfam" id="PF18050">
    <property type="entry name" value="Cyclophil_like2"/>
    <property type="match status" value="1"/>
</dbReference>
<reference evidence="4 5" key="1">
    <citation type="submission" date="2023-09" db="EMBL/GenBank/DDBJ databases">
        <authorList>
            <person name="Page C.A."/>
            <person name="Perez-Diaz I.M."/>
        </authorList>
    </citation>
    <scope>NUCLEOTIDE SEQUENCE [LARGE SCALE GENOMIC DNA]</scope>
    <source>
        <strain evidence="4 5">Ll15</strain>
    </source>
</reference>
<feature type="domain" description="SLH" evidence="3">
    <location>
        <begin position="22"/>
        <end position="85"/>
    </location>
</feature>
<dbReference type="PROSITE" id="PS51272">
    <property type="entry name" value="SLH"/>
    <property type="match status" value="2"/>
</dbReference>
<feature type="chain" id="PRO_5045545189" evidence="2">
    <location>
        <begin position="26"/>
        <end position="330"/>
    </location>
</feature>
<organism evidence="4 5">
    <name type="scientific">Lysinibacillus louembei</name>
    <dbReference type="NCBI Taxonomy" id="1470088"/>
    <lineage>
        <taxon>Bacteria</taxon>
        <taxon>Bacillati</taxon>
        <taxon>Bacillota</taxon>
        <taxon>Bacilli</taxon>
        <taxon>Bacillales</taxon>
        <taxon>Bacillaceae</taxon>
        <taxon>Lysinibacillus</taxon>
    </lineage>
</organism>
<dbReference type="PANTHER" id="PTHR43308">
    <property type="entry name" value="OUTER MEMBRANE PROTEIN ALPHA-RELATED"/>
    <property type="match status" value="1"/>
</dbReference>
<dbReference type="InterPro" id="IPR041183">
    <property type="entry name" value="Cyclophilin-like"/>
</dbReference>
<dbReference type="Pfam" id="PF00395">
    <property type="entry name" value="SLH"/>
    <property type="match status" value="3"/>
</dbReference>
<dbReference type="SUPFAM" id="SSF50891">
    <property type="entry name" value="Cyclophilin-like"/>
    <property type="match status" value="1"/>
</dbReference>
<gene>
    <name evidence="4" type="ORF">R6U77_14165</name>
</gene>
<feature type="signal peptide" evidence="2">
    <location>
        <begin position="1"/>
        <end position="25"/>
    </location>
</feature>
<evidence type="ECO:0000313" key="5">
    <source>
        <dbReference type="Proteomes" id="UP001322664"/>
    </source>
</evidence>
<dbReference type="InterPro" id="IPR001119">
    <property type="entry name" value="SLH_dom"/>
</dbReference>